<dbReference type="Gene3D" id="1.10.10.10">
    <property type="entry name" value="Winged helix-like DNA-binding domain superfamily/Winged helix DNA-binding domain"/>
    <property type="match status" value="1"/>
</dbReference>
<dbReference type="InterPro" id="IPR028349">
    <property type="entry name" value="PafC-like"/>
</dbReference>
<dbReference type="InterPro" id="IPR001034">
    <property type="entry name" value="DeoR_HTH"/>
</dbReference>
<dbReference type="GO" id="GO:0003700">
    <property type="term" value="F:DNA-binding transcription factor activity"/>
    <property type="evidence" value="ECO:0007669"/>
    <property type="project" value="InterPro"/>
</dbReference>
<dbReference type="Pfam" id="PF08279">
    <property type="entry name" value="HTH_11"/>
    <property type="match status" value="1"/>
</dbReference>
<sequence>MSNYCCIINIGDNKIMKDNRLFRILYYILEKGKVRANQLADRFEVSVRTIYRDIDSLSSAGIPIYTTQGKGGGIEIAKDYVLSKSLLSENEKKQIMSALQVLDNTTKQYENDLLTKLSALFKIKSTNWIEVDFNNWQNNQMYEKTFNDIKSSILNKYTISFSYFNSNEKETSRSVKPVRLLSKNQDWYLYALCLLRNDFRYFKLSRIKNLEIHTEKFEDNFDDIILKKEMSHNNTIHIKVKFEHKVAFRVYDEINNEIIEDAKGNLYTEMEIPNDYNLYSYILSFGDGAEVLEPKEIRMQIKKMISKMAEKYII</sequence>
<evidence type="ECO:0000313" key="4">
    <source>
        <dbReference type="EMBL" id="PIM90981.1"/>
    </source>
</evidence>
<dbReference type="PANTHER" id="PTHR34580:SF1">
    <property type="entry name" value="PROTEIN PAFC"/>
    <property type="match status" value="1"/>
</dbReference>
<dbReference type="InterPro" id="IPR051534">
    <property type="entry name" value="CBASS_pafABC_assoc_protein"/>
</dbReference>
<name>A0A2G9FDK4_9FUSO</name>
<evidence type="ECO:0000259" key="3">
    <source>
        <dbReference type="PROSITE" id="PS51000"/>
    </source>
</evidence>
<dbReference type="InterPro" id="IPR026881">
    <property type="entry name" value="WYL_dom"/>
</dbReference>
<dbReference type="Proteomes" id="UP000230719">
    <property type="component" value="Unassembled WGS sequence"/>
</dbReference>
<dbReference type="AlphaFoldDB" id="A0A2G9FDK4"/>
<gene>
    <name evidence="4" type="ORF">CI114_06095</name>
</gene>
<keyword evidence="2" id="KW-0804">Transcription</keyword>
<dbReference type="InterPro" id="IPR057727">
    <property type="entry name" value="WCX_dom"/>
</dbReference>
<dbReference type="PANTHER" id="PTHR34580">
    <property type="match status" value="1"/>
</dbReference>
<feature type="domain" description="HTH deoR-type" evidence="3">
    <location>
        <begin position="17"/>
        <end position="75"/>
    </location>
</feature>
<evidence type="ECO:0000313" key="5">
    <source>
        <dbReference type="Proteomes" id="UP000230719"/>
    </source>
</evidence>
<proteinExistence type="predicted"/>
<dbReference type="EMBL" id="NPND01000015">
    <property type="protein sequence ID" value="PIM90981.1"/>
    <property type="molecule type" value="Genomic_DNA"/>
</dbReference>
<keyword evidence="1" id="KW-0805">Transcription regulation</keyword>
<protein>
    <submittedName>
        <fullName evidence="4">YafY family transcriptional regulator</fullName>
    </submittedName>
</protein>
<dbReference type="PIRSF" id="PIRSF016838">
    <property type="entry name" value="PafC"/>
    <property type="match status" value="1"/>
</dbReference>
<evidence type="ECO:0000256" key="2">
    <source>
        <dbReference type="ARBA" id="ARBA00023163"/>
    </source>
</evidence>
<dbReference type="InterPro" id="IPR013196">
    <property type="entry name" value="HTH_11"/>
</dbReference>
<dbReference type="InterPro" id="IPR036390">
    <property type="entry name" value="WH_DNA-bd_sf"/>
</dbReference>
<reference evidence="4 5" key="1">
    <citation type="submission" date="2017-08" db="EMBL/GenBank/DDBJ databases">
        <title>Analysis of Fusobacterium persistence and antibiotic response in human colorectal.</title>
        <authorList>
            <person name="Bullman S."/>
        </authorList>
    </citation>
    <scope>NUCLEOTIDE SEQUENCE [LARGE SCALE GENOMIC DNA]</scope>
    <source>
        <strain evidence="4 5">P2_CP</strain>
    </source>
</reference>
<organism evidence="4 5">
    <name type="scientific">Fusobacterium animalis</name>
    <dbReference type="NCBI Taxonomy" id="76859"/>
    <lineage>
        <taxon>Bacteria</taxon>
        <taxon>Fusobacteriati</taxon>
        <taxon>Fusobacteriota</taxon>
        <taxon>Fusobacteriia</taxon>
        <taxon>Fusobacteriales</taxon>
        <taxon>Fusobacteriaceae</taxon>
        <taxon>Fusobacterium</taxon>
    </lineage>
</organism>
<dbReference type="PROSITE" id="PS51000">
    <property type="entry name" value="HTH_DEOR_2"/>
    <property type="match status" value="1"/>
</dbReference>
<accession>A0A2G9FDK4</accession>
<dbReference type="InterPro" id="IPR036388">
    <property type="entry name" value="WH-like_DNA-bd_sf"/>
</dbReference>
<evidence type="ECO:0000256" key="1">
    <source>
        <dbReference type="ARBA" id="ARBA00023015"/>
    </source>
</evidence>
<dbReference type="Pfam" id="PF13280">
    <property type="entry name" value="WYL"/>
    <property type="match status" value="1"/>
</dbReference>
<dbReference type="SUPFAM" id="SSF46785">
    <property type="entry name" value="Winged helix' DNA-binding domain"/>
    <property type="match status" value="1"/>
</dbReference>
<dbReference type="PROSITE" id="PS52050">
    <property type="entry name" value="WYL"/>
    <property type="match status" value="1"/>
</dbReference>
<dbReference type="Pfam" id="PF25583">
    <property type="entry name" value="WCX"/>
    <property type="match status" value="1"/>
</dbReference>
<comment type="caution">
    <text evidence="4">The sequence shown here is derived from an EMBL/GenBank/DDBJ whole genome shotgun (WGS) entry which is preliminary data.</text>
</comment>